<gene>
    <name evidence="1" type="ORF">PFISCL1PPCAC_21806</name>
</gene>
<dbReference type="AlphaFoldDB" id="A0AAV5WIF9"/>
<dbReference type="Proteomes" id="UP001432322">
    <property type="component" value="Unassembled WGS sequence"/>
</dbReference>
<protein>
    <submittedName>
        <fullName evidence="1">Uncharacterized protein</fullName>
    </submittedName>
</protein>
<feature type="non-terminal residue" evidence="1">
    <location>
        <position position="1"/>
    </location>
</feature>
<reference evidence="1" key="1">
    <citation type="submission" date="2023-10" db="EMBL/GenBank/DDBJ databases">
        <title>Genome assembly of Pristionchus species.</title>
        <authorList>
            <person name="Yoshida K."/>
            <person name="Sommer R.J."/>
        </authorList>
    </citation>
    <scope>NUCLEOTIDE SEQUENCE</scope>
    <source>
        <strain evidence="1">RS5133</strain>
    </source>
</reference>
<proteinExistence type="predicted"/>
<dbReference type="EMBL" id="BTSY01000005">
    <property type="protein sequence ID" value="GMT30509.1"/>
    <property type="molecule type" value="Genomic_DNA"/>
</dbReference>
<accession>A0AAV5WIF9</accession>
<evidence type="ECO:0000313" key="2">
    <source>
        <dbReference type="Proteomes" id="UP001432322"/>
    </source>
</evidence>
<keyword evidence="2" id="KW-1185">Reference proteome</keyword>
<sequence>KKETRMKRGVDSRYHMPCSSILPITILSISQSSLHFHSTLRSFRLRGSDNEWPIILVFLLTHSMK</sequence>
<comment type="caution">
    <text evidence="1">The sequence shown here is derived from an EMBL/GenBank/DDBJ whole genome shotgun (WGS) entry which is preliminary data.</text>
</comment>
<name>A0AAV5WIF9_9BILA</name>
<evidence type="ECO:0000313" key="1">
    <source>
        <dbReference type="EMBL" id="GMT30509.1"/>
    </source>
</evidence>
<organism evidence="1 2">
    <name type="scientific">Pristionchus fissidentatus</name>
    <dbReference type="NCBI Taxonomy" id="1538716"/>
    <lineage>
        <taxon>Eukaryota</taxon>
        <taxon>Metazoa</taxon>
        <taxon>Ecdysozoa</taxon>
        <taxon>Nematoda</taxon>
        <taxon>Chromadorea</taxon>
        <taxon>Rhabditida</taxon>
        <taxon>Rhabditina</taxon>
        <taxon>Diplogasteromorpha</taxon>
        <taxon>Diplogasteroidea</taxon>
        <taxon>Neodiplogasteridae</taxon>
        <taxon>Pristionchus</taxon>
    </lineage>
</organism>